<sequence length="367" mass="39473">MDLVWKIAFSQIKGLKIEQARQLIARLGSEEAFFTASENALKALCCMRNDVFEASSRCKLLENARREAEFIIRKGVVPIYFTDGDYPWRLAECADAPLMLYAVGQRGISWNKVISIVGTRNATAYGAGFVKKLVQELASMVDGLVVVSGLAYGIDIIAHRAALEAGVPTVAVLAHGLNTIYPSAHRSTAVEIAKGGGMLVSEYMSDAVVHKGNFLTRNRIVAGLCDCTLVAESAEKGGALVTAHLANCYNREVFALPGRVSDKYSVGCNRLISSNEAVLVNSAEDILQCMNWSERQAGCSQPQLPLAVMTPEQENVAEYLSAMPDGASLNQICASLGMPVHAVSAIMFDMECNGVVTALPGSRYALL</sequence>
<evidence type="ECO:0000313" key="2">
    <source>
        <dbReference type="Proteomes" id="UP000305401"/>
    </source>
</evidence>
<organism evidence="1 2">
    <name type="scientific">Muribaculum caecicola</name>
    <dbReference type="NCBI Taxonomy" id="3038144"/>
    <lineage>
        <taxon>Bacteria</taxon>
        <taxon>Pseudomonadati</taxon>
        <taxon>Bacteroidota</taxon>
        <taxon>Bacteroidia</taxon>
        <taxon>Bacteroidales</taxon>
        <taxon>Muribaculaceae</taxon>
        <taxon>Muribaculum</taxon>
    </lineage>
</organism>
<keyword evidence="2" id="KW-1185">Reference proteome</keyword>
<protein>
    <submittedName>
        <fullName evidence="1">DNA-protecting protein DprA</fullName>
    </submittedName>
</protein>
<dbReference type="Proteomes" id="UP000305401">
    <property type="component" value="Unassembled WGS sequence"/>
</dbReference>
<accession>A0AC61S7F3</accession>
<evidence type="ECO:0000313" key="1">
    <source>
        <dbReference type="EMBL" id="THG54251.1"/>
    </source>
</evidence>
<proteinExistence type="predicted"/>
<dbReference type="EMBL" id="SSTG01000025">
    <property type="protein sequence ID" value="THG54251.1"/>
    <property type="molecule type" value="Genomic_DNA"/>
</dbReference>
<gene>
    <name evidence="1" type="primary">dprA</name>
    <name evidence="1" type="ORF">E5990_03545</name>
</gene>
<reference evidence="1" key="1">
    <citation type="submission" date="2019-04" db="EMBL/GenBank/DDBJ databases">
        <title>Microbes associate with the intestines of laboratory mice.</title>
        <authorList>
            <person name="Navarre W."/>
            <person name="Wong E."/>
            <person name="Huang K.C."/>
            <person name="Tropini C."/>
            <person name="Ng K."/>
            <person name="Yu B."/>
        </authorList>
    </citation>
    <scope>NUCLEOTIDE SEQUENCE</scope>
    <source>
        <strain evidence="1">NM86_A22</strain>
    </source>
</reference>
<name>A0AC61S7F3_9BACT</name>
<comment type="caution">
    <text evidence="1">The sequence shown here is derived from an EMBL/GenBank/DDBJ whole genome shotgun (WGS) entry which is preliminary data.</text>
</comment>